<sequence>MKRYFIVLLYLFLVIYSTPSLANLTVSKAIINFSDNSPPRQDLEVKNNDTNTLYVTVKAFQVQSPESDQAKEIELNNPIDAGLLVSPARLVIPPGQSKLVRVIVRKKATKKDLIYRVAITPTIGKIKSEEQFALKVMIAYKVLVIVQPPAAQADLQVKRVGETLVFTNHGNTNVLIRKIKQCNERKTDCVELNGNRLYSGEQWIVNLPYKGMPVETYQTVGSEHFSREY</sequence>
<dbReference type="PANTHER" id="PTHR30251">
    <property type="entry name" value="PILUS ASSEMBLY CHAPERONE"/>
    <property type="match status" value="1"/>
</dbReference>
<dbReference type="Proteomes" id="UP000236724">
    <property type="component" value="Unassembled WGS sequence"/>
</dbReference>
<evidence type="ECO:0000313" key="2">
    <source>
        <dbReference type="EMBL" id="SEH08781.1"/>
    </source>
</evidence>
<evidence type="ECO:0000256" key="1">
    <source>
        <dbReference type="SAM" id="SignalP"/>
    </source>
</evidence>
<dbReference type="PANTHER" id="PTHR30251:SF4">
    <property type="entry name" value="SLR1668 PROTEIN"/>
    <property type="match status" value="1"/>
</dbReference>
<organism evidence="2 3">
    <name type="scientific">Candidatus Venteria ishoeyi</name>
    <dbReference type="NCBI Taxonomy" id="1899563"/>
    <lineage>
        <taxon>Bacteria</taxon>
        <taxon>Pseudomonadati</taxon>
        <taxon>Pseudomonadota</taxon>
        <taxon>Gammaproteobacteria</taxon>
        <taxon>Thiotrichales</taxon>
        <taxon>Thiotrichaceae</taxon>
        <taxon>Venteria</taxon>
    </lineage>
</organism>
<dbReference type="AlphaFoldDB" id="A0A1H6FH69"/>
<name>A0A1H6FH69_9GAMM</name>
<keyword evidence="3" id="KW-1185">Reference proteome</keyword>
<gene>
    <name evidence="2" type="ORF">MBHS_04674</name>
</gene>
<dbReference type="EMBL" id="FMSV02000556">
    <property type="protein sequence ID" value="SEH08781.1"/>
    <property type="molecule type" value="Genomic_DNA"/>
</dbReference>
<feature type="chain" id="PRO_5014738009" description="Pili assembly chaperone N-terminal domain-containing protein" evidence="1">
    <location>
        <begin position="23"/>
        <end position="229"/>
    </location>
</feature>
<dbReference type="InterPro" id="IPR013783">
    <property type="entry name" value="Ig-like_fold"/>
</dbReference>
<dbReference type="Gene3D" id="2.60.40.10">
    <property type="entry name" value="Immunoglobulins"/>
    <property type="match status" value="1"/>
</dbReference>
<dbReference type="InterPro" id="IPR050643">
    <property type="entry name" value="Periplasmic_pilus_chap"/>
</dbReference>
<protein>
    <recommendedName>
        <fullName evidence="4">Pili assembly chaperone N-terminal domain-containing protein</fullName>
    </recommendedName>
</protein>
<dbReference type="SUPFAM" id="SSF49354">
    <property type="entry name" value="PapD-like"/>
    <property type="match status" value="1"/>
</dbReference>
<evidence type="ECO:0008006" key="4">
    <source>
        <dbReference type="Google" id="ProtNLM"/>
    </source>
</evidence>
<proteinExistence type="predicted"/>
<dbReference type="OrthoDB" id="7630309at2"/>
<evidence type="ECO:0000313" key="3">
    <source>
        <dbReference type="Proteomes" id="UP000236724"/>
    </source>
</evidence>
<feature type="signal peptide" evidence="1">
    <location>
        <begin position="1"/>
        <end position="22"/>
    </location>
</feature>
<dbReference type="RefSeq" id="WP_103922294.1">
    <property type="nucleotide sequence ID" value="NZ_FMSV02000556.1"/>
</dbReference>
<accession>A0A1H6FH69</accession>
<reference evidence="2 3" key="1">
    <citation type="submission" date="2016-10" db="EMBL/GenBank/DDBJ databases">
        <authorList>
            <person name="de Groot N.N."/>
        </authorList>
    </citation>
    <scope>NUCLEOTIDE SEQUENCE [LARGE SCALE GENOMIC DNA]</scope>
    <source>
        <strain evidence="2">MBHS1</strain>
    </source>
</reference>
<dbReference type="InterPro" id="IPR008962">
    <property type="entry name" value="PapD-like_sf"/>
</dbReference>
<keyword evidence="1" id="KW-0732">Signal</keyword>